<keyword evidence="1" id="KW-1133">Transmembrane helix</keyword>
<organism evidence="2 3">
    <name type="scientific">Peribacillus deserti</name>
    <dbReference type="NCBI Taxonomy" id="673318"/>
    <lineage>
        <taxon>Bacteria</taxon>
        <taxon>Bacillati</taxon>
        <taxon>Bacillota</taxon>
        <taxon>Bacilli</taxon>
        <taxon>Bacillales</taxon>
        <taxon>Bacillaceae</taxon>
        <taxon>Peribacillus</taxon>
    </lineage>
</organism>
<evidence type="ECO:0008006" key="4">
    <source>
        <dbReference type="Google" id="ProtNLM"/>
    </source>
</evidence>
<proteinExistence type="predicted"/>
<dbReference type="InterPro" id="IPR049500">
    <property type="entry name" value="Peptidase_M50B-like"/>
</dbReference>
<feature type="transmembrane region" description="Helical" evidence="1">
    <location>
        <begin position="98"/>
        <end position="114"/>
    </location>
</feature>
<keyword evidence="1" id="KW-0812">Transmembrane</keyword>
<dbReference type="Pfam" id="PF13398">
    <property type="entry name" value="Peptidase_M50B"/>
    <property type="match status" value="1"/>
</dbReference>
<evidence type="ECO:0000313" key="3">
    <source>
        <dbReference type="Proteomes" id="UP000823486"/>
    </source>
</evidence>
<keyword evidence="3" id="KW-1185">Reference proteome</keyword>
<dbReference type="RefSeq" id="WP_204543042.1">
    <property type="nucleotide sequence ID" value="NZ_JAFBFI010000009.1"/>
</dbReference>
<name>A0ABS2QI71_9BACI</name>
<evidence type="ECO:0000313" key="2">
    <source>
        <dbReference type="EMBL" id="MBM7692842.1"/>
    </source>
</evidence>
<keyword evidence="1" id="KW-0472">Membrane</keyword>
<feature type="transmembrane region" description="Helical" evidence="1">
    <location>
        <begin position="148"/>
        <end position="170"/>
    </location>
</feature>
<protein>
    <recommendedName>
        <fullName evidence="4">M50 family peptidase</fullName>
    </recommendedName>
</protein>
<sequence length="213" mass="23488">MVFLSYILGALFLCRIPVIGRYLSVVHTLIHEVGHALCSLLFDGKVRSISLYSNTEGLIMTGSRSWIGKVMTSFAGYPFSSAFALLCFTLISDGHAAWVIYGIGSTALVALLLWVRNVYGIFWCLSFIAILMLIITKGSETWINHGGMLLSGILLTQSIQSAFMILYISFKTPREAGDAANLARYTMIPAQIWGILFFAFALFSFTKVCVSIL</sequence>
<dbReference type="Proteomes" id="UP000823486">
    <property type="component" value="Unassembled WGS sequence"/>
</dbReference>
<evidence type="ECO:0000256" key="1">
    <source>
        <dbReference type="SAM" id="Phobius"/>
    </source>
</evidence>
<dbReference type="EMBL" id="JAFBFI010000009">
    <property type="protein sequence ID" value="MBM7692842.1"/>
    <property type="molecule type" value="Genomic_DNA"/>
</dbReference>
<feature type="transmembrane region" description="Helical" evidence="1">
    <location>
        <begin position="70"/>
        <end position="91"/>
    </location>
</feature>
<accession>A0ABS2QI71</accession>
<comment type="caution">
    <text evidence="2">The sequence shown here is derived from an EMBL/GenBank/DDBJ whole genome shotgun (WGS) entry which is preliminary data.</text>
</comment>
<reference evidence="2 3" key="1">
    <citation type="submission" date="2021-01" db="EMBL/GenBank/DDBJ databases">
        <title>Genomic Encyclopedia of Type Strains, Phase IV (KMG-IV): sequencing the most valuable type-strain genomes for metagenomic binning, comparative biology and taxonomic classification.</title>
        <authorList>
            <person name="Goeker M."/>
        </authorList>
    </citation>
    <scope>NUCLEOTIDE SEQUENCE [LARGE SCALE GENOMIC DNA]</scope>
    <source>
        <strain evidence="2 3">DSM 105482</strain>
    </source>
</reference>
<feature type="transmembrane region" description="Helical" evidence="1">
    <location>
        <begin position="120"/>
        <end position="136"/>
    </location>
</feature>
<feature type="transmembrane region" description="Helical" evidence="1">
    <location>
        <begin position="190"/>
        <end position="210"/>
    </location>
</feature>
<gene>
    <name evidence="2" type="ORF">JOC77_002273</name>
</gene>